<evidence type="ECO:0000256" key="5">
    <source>
        <dbReference type="PROSITE-ProRule" id="PRU00169"/>
    </source>
</evidence>
<evidence type="ECO:0000256" key="4">
    <source>
        <dbReference type="ARBA" id="ARBA00023163"/>
    </source>
</evidence>
<proteinExistence type="predicted"/>
<keyword evidence="3 8" id="KW-0238">DNA-binding</keyword>
<feature type="domain" description="HTH luxR-type" evidence="6">
    <location>
        <begin position="149"/>
        <end position="214"/>
    </location>
</feature>
<dbReference type="InterPro" id="IPR000792">
    <property type="entry name" value="Tscrpt_reg_LuxR_C"/>
</dbReference>
<dbReference type="SUPFAM" id="SSF52172">
    <property type="entry name" value="CheY-like"/>
    <property type="match status" value="1"/>
</dbReference>
<keyword evidence="4" id="KW-0804">Transcription</keyword>
<evidence type="ECO:0000256" key="1">
    <source>
        <dbReference type="ARBA" id="ARBA00022553"/>
    </source>
</evidence>
<sequence>MIKVGVVEDQELVRSGFVALLDSAQDMEVVGQAGDGLEAVALARRCRPDVLLMDIRMPHLDGVAATRRIVGDPATADTRVLILTTFEIDRYVHEALRAGASGFLLKDVTAADLLAAVRVVAAGEALLAPRITRRLIAHFAAAPAPSAHHQELVGRLTSRERELLVTVAQGLSNAEISQRLFISLATTKTHVSHLLDKLGVRDRVQLTILAYEAGVVRLGQAPRS</sequence>
<dbReference type="Pfam" id="PF00072">
    <property type="entry name" value="Response_reg"/>
    <property type="match status" value="1"/>
</dbReference>
<evidence type="ECO:0000259" key="7">
    <source>
        <dbReference type="PROSITE" id="PS50110"/>
    </source>
</evidence>
<dbReference type="PANTHER" id="PTHR43214">
    <property type="entry name" value="TWO-COMPONENT RESPONSE REGULATOR"/>
    <property type="match status" value="1"/>
</dbReference>
<keyword evidence="2" id="KW-0805">Transcription regulation</keyword>
<accession>A0A1V2ILT4</accession>
<dbReference type="OrthoDB" id="9808843at2"/>
<keyword evidence="9" id="KW-1185">Reference proteome</keyword>
<evidence type="ECO:0000259" key="6">
    <source>
        <dbReference type="PROSITE" id="PS50043"/>
    </source>
</evidence>
<organism evidence="8 9">
    <name type="scientific">Pseudofrankia asymbiotica</name>
    <dbReference type="NCBI Taxonomy" id="1834516"/>
    <lineage>
        <taxon>Bacteria</taxon>
        <taxon>Bacillati</taxon>
        <taxon>Actinomycetota</taxon>
        <taxon>Actinomycetes</taxon>
        <taxon>Frankiales</taxon>
        <taxon>Frankiaceae</taxon>
        <taxon>Pseudofrankia</taxon>
    </lineage>
</organism>
<dbReference type="InterPro" id="IPR039420">
    <property type="entry name" value="WalR-like"/>
</dbReference>
<dbReference type="EMBL" id="MOMC01000005">
    <property type="protein sequence ID" value="ONH33371.1"/>
    <property type="molecule type" value="Genomic_DNA"/>
</dbReference>
<evidence type="ECO:0000256" key="2">
    <source>
        <dbReference type="ARBA" id="ARBA00023015"/>
    </source>
</evidence>
<dbReference type="Pfam" id="PF00196">
    <property type="entry name" value="GerE"/>
    <property type="match status" value="1"/>
</dbReference>
<dbReference type="GO" id="GO:0003677">
    <property type="term" value="F:DNA binding"/>
    <property type="evidence" value="ECO:0007669"/>
    <property type="project" value="UniProtKB-KW"/>
</dbReference>
<gene>
    <name evidence="8" type="ORF">BL253_02010</name>
</gene>
<dbReference type="SMART" id="SM00421">
    <property type="entry name" value="HTH_LUXR"/>
    <property type="match status" value="1"/>
</dbReference>
<keyword evidence="1 5" id="KW-0597">Phosphoprotein</keyword>
<reference evidence="9" key="1">
    <citation type="submission" date="2016-10" db="EMBL/GenBank/DDBJ databases">
        <title>Frankia sp. NRRL B-16386 Genome sequencing.</title>
        <authorList>
            <person name="Ghodhbane-Gtari F."/>
            <person name="Swanson E."/>
            <person name="Gueddou A."/>
            <person name="Hezbri K."/>
            <person name="Ktari K."/>
            <person name="Nouioui I."/>
            <person name="Morris K."/>
            <person name="Simpson S."/>
            <person name="Abebe-Akele F."/>
            <person name="Thomas K."/>
            <person name="Gtari M."/>
            <person name="Tisa L.S."/>
        </authorList>
    </citation>
    <scope>NUCLEOTIDE SEQUENCE [LARGE SCALE GENOMIC DNA]</scope>
    <source>
        <strain evidence="9">NRRL B-16386</strain>
    </source>
</reference>
<feature type="modified residue" description="4-aspartylphosphate" evidence="5">
    <location>
        <position position="54"/>
    </location>
</feature>
<name>A0A1V2ILT4_9ACTN</name>
<dbReference type="GO" id="GO:0006355">
    <property type="term" value="P:regulation of DNA-templated transcription"/>
    <property type="evidence" value="ECO:0007669"/>
    <property type="project" value="InterPro"/>
</dbReference>
<dbReference type="InterPro" id="IPR058245">
    <property type="entry name" value="NreC/VraR/RcsB-like_REC"/>
</dbReference>
<comment type="caution">
    <text evidence="8">The sequence shown here is derived from an EMBL/GenBank/DDBJ whole genome shotgun (WGS) entry which is preliminary data.</text>
</comment>
<evidence type="ECO:0000313" key="9">
    <source>
        <dbReference type="Proteomes" id="UP000188929"/>
    </source>
</evidence>
<dbReference type="CDD" id="cd17535">
    <property type="entry name" value="REC_NarL-like"/>
    <property type="match status" value="1"/>
</dbReference>
<dbReference type="SMART" id="SM00448">
    <property type="entry name" value="REC"/>
    <property type="match status" value="1"/>
</dbReference>
<feature type="domain" description="Response regulatory" evidence="7">
    <location>
        <begin position="3"/>
        <end position="121"/>
    </location>
</feature>
<dbReference type="InterPro" id="IPR016032">
    <property type="entry name" value="Sig_transdc_resp-reg_C-effctor"/>
</dbReference>
<dbReference type="STRING" id="1834516.BL253_02010"/>
<protein>
    <submittedName>
        <fullName evidence="8">DNA-binding response regulator</fullName>
    </submittedName>
</protein>
<dbReference type="InterPro" id="IPR001789">
    <property type="entry name" value="Sig_transdc_resp-reg_receiver"/>
</dbReference>
<dbReference type="Proteomes" id="UP000188929">
    <property type="component" value="Unassembled WGS sequence"/>
</dbReference>
<dbReference type="Gene3D" id="3.40.50.2300">
    <property type="match status" value="1"/>
</dbReference>
<dbReference type="PROSITE" id="PS50043">
    <property type="entry name" value="HTH_LUXR_2"/>
    <property type="match status" value="1"/>
</dbReference>
<evidence type="ECO:0000256" key="3">
    <source>
        <dbReference type="ARBA" id="ARBA00023125"/>
    </source>
</evidence>
<dbReference type="PANTHER" id="PTHR43214:SF24">
    <property type="entry name" value="TRANSCRIPTIONAL REGULATORY PROTEIN NARL-RELATED"/>
    <property type="match status" value="1"/>
</dbReference>
<dbReference type="SUPFAM" id="SSF46894">
    <property type="entry name" value="C-terminal effector domain of the bipartite response regulators"/>
    <property type="match status" value="1"/>
</dbReference>
<dbReference type="AlphaFoldDB" id="A0A1V2ILT4"/>
<dbReference type="PROSITE" id="PS50110">
    <property type="entry name" value="RESPONSE_REGULATORY"/>
    <property type="match status" value="1"/>
</dbReference>
<dbReference type="RefSeq" id="WP_076813053.1">
    <property type="nucleotide sequence ID" value="NZ_MOMC01000005.1"/>
</dbReference>
<dbReference type="PRINTS" id="PR00038">
    <property type="entry name" value="HTHLUXR"/>
</dbReference>
<dbReference type="GO" id="GO:0000160">
    <property type="term" value="P:phosphorelay signal transduction system"/>
    <property type="evidence" value="ECO:0007669"/>
    <property type="project" value="InterPro"/>
</dbReference>
<evidence type="ECO:0000313" key="8">
    <source>
        <dbReference type="EMBL" id="ONH33371.1"/>
    </source>
</evidence>
<dbReference type="CDD" id="cd06170">
    <property type="entry name" value="LuxR_C_like"/>
    <property type="match status" value="1"/>
</dbReference>
<dbReference type="InterPro" id="IPR011006">
    <property type="entry name" value="CheY-like_superfamily"/>
</dbReference>